<organism evidence="1 2">
    <name type="scientific">Lactobacillus nasalidis</name>
    <dbReference type="NCBI Taxonomy" id="2797258"/>
    <lineage>
        <taxon>Bacteria</taxon>
        <taxon>Bacillati</taxon>
        <taxon>Bacillota</taxon>
        <taxon>Bacilli</taxon>
        <taxon>Lactobacillales</taxon>
        <taxon>Lactobacillaceae</taxon>
        <taxon>Lactobacillus</taxon>
    </lineage>
</organism>
<protein>
    <submittedName>
        <fullName evidence="1">Uncharacterized protein</fullName>
    </submittedName>
</protein>
<keyword evidence="2" id="KW-1185">Reference proteome</keyword>
<name>A0ABQ3W6F1_9LACO</name>
<sequence length="223" mass="24775">MCQACGVAYSASELQLQLGAEGRRELYARAKQAYRSKNFQTARRLYCQLAEDDDQQAAFYARLSACQLNPGGETDTLLKQLRLALMQGRAAGPEAYFDFASRALGEVIVFALSVEESYEEAFQSRAQRLEISSRLTLQKAHQEMQQGAGQAWLLMSRAAHLCVGGIDDLSAASSYFWELIEAIIDDLSINQKRGTIALGNVAEERAYFESLKEEKQAKKLVNG</sequence>
<gene>
    <name evidence="1" type="ORF">lacNasYZ03_07730</name>
</gene>
<dbReference type="Proteomes" id="UP000616547">
    <property type="component" value="Unassembled WGS sequence"/>
</dbReference>
<evidence type="ECO:0000313" key="2">
    <source>
        <dbReference type="Proteomes" id="UP000616547"/>
    </source>
</evidence>
<reference evidence="2" key="1">
    <citation type="submission" date="2021-01" db="EMBL/GenBank/DDBJ databases">
        <title>Draft genome sequence of Nasalis larvatus strain YZ03.</title>
        <authorList>
            <person name="Suzuki-Hashido N."/>
            <person name="Tsuchida S."/>
            <person name="Hayakawa T."/>
        </authorList>
    </citation>
    <scope>NUCLEOTIDE SEQUENCE [LARGE SCALE GENOMIC DNA]</scope>
    <source>
        <strain evidence="2">YZ03</strain>
    </source>
</reference>
<dbReference type="RefSeq" id="WP_244661408.1">
    <property type="nucleotide sequence ID" value="NZ_BOCG01000158.1"/>
</dbReference>
<dbReference type="EMBL" id="BOCI01000199">
    <property type="protein sequence ID" value="GHW01086.1"/>
    <property type="molecule type" value="Genomic_DNA"/>
</dbReference>
<accession>A0ABQ3W6F1</accession>
<comment type="caution">
    <text evidence="1">The sequence shown here is derived from an EMBL/GenBank/DDBJ whole genome shotgun (WGS) entry which is preliminary data.</text>
</comment>
<proteinExistence type="predicted"/>
<evidence type="ECO:0000313" key="1">
    <source>
        <dbReference type="EMBL" id="GHW01086.1"/>
    </source>
</evidence>